<organism evidence="5 6">
    <name type="scientific">Melanomma pulvis-pyrius CBS 109.77</name>
    <dbReference type="NCBI Taxonomy" id="1314802"/>
    <lineage>
        <taxon>Eukaryota</taxon>
        <taxon>Fungi</taxon>
        <taxon>Dikarya</taxon>
        <taxon>Ascomycota</taxon>
        <taxon>Pezizomycotina</taxon>
        <taxon>Dothideomycetes</taxon>
        <taxon>Pleosporomycetidae</taxon>
        <taxon>Pleosporales</taxon>
        <taxon>Melanommataceae</taxon>
        <taxon>Melanomma</taxon>
    </lineage>
</organism>
<keyword evidence="3" id="KW-0560">Oxidoreductase</keyword>
<gene>
    <name evidence="5" type="ORF">K505DRAFT_321180</name>
</gene>
<keyword evidence="6" id="KW-1185">Reference proteome</keyword>
<dbReference type="PANTHER" id="PTHR47706:SF4">
    <property type="entry name" value="NMRA-LIKE DOMAIN-CONTAINING PROTEIN"/>
    <property type="match status" value="1"/>
</dbReference>
<dbReference type="InterPro" id="IPR051609">
    <property type="entry name" value="NmrA/Isoflavone_reductase-like"/>
</dbReference>
<dbReference type="AlphaFoldDB" id="A0A6A6XTL6"/>
<evidence type="ECO:0000313" key="6">
    <source>
        <dbReference type="Proteomes" id="UP000799757"/>
    </source>
</evidence>
<dbReference type="GO" id="GO:0016491">
    <property type="term" value="F:oxidoreductase activity"/>
    <property type="evidence" value="ECO:0007669"/>
    <property type="project" value="UniProtKB-KW"/>
</dbReference>
<dbReference type="InterPro" id="IPR036291">
    <property type="entry name" value="NAD(P)-bd_dom_sf"/>
</dbReference>
<evidence type="ECO:0000256" key="1">
    <source>
        <dbReference type="ARBA" id="ARBA00005725"/>
    </source>
</evidence>
<evidence type="ECO:0000256" key="2">
    <source>
        <dbReference type="ARBA" id="ARBA00022857"/>
    </source>
</evidence>
<proteinExistence type="inferred from homology"/>
<dbReference type="OrthoDB" id="10000533at2759"/>
<protein>
    <submittedName>
        <fullName evidence="5">NAD(P)-binding protein</fullName>
    </submittedName>
</protein>
<sequence length="317" mass="34729">MVKIAVAGGSGQVAHEIIDALIATGKHEITILSRNASAGDSAPGVMWRAVNYDDKSSLVGALQGIHTVLSFIQLLSDPENKSQKTLIDAAIVAGVNRFAPSEWGSSGTVDMPWWTGKEEVREYLKKVNEKGKVLQYTLIQPGLFLDYLASPYKTAKHVAPLDTMFDFQNRRAIVVEGYDAIMTLTTAEDLAAVVAGAVDYDGEWPEIGGISGNRIPISQILKIGEEVRGRPFTIETVKLDDLENGELKTSWILGKRHKAFAGDDDEAARMLKTVLIGMLLSSTKGAWDVSDEFNRLLPDYNFTQAEDFLTQVWEGKP</sequence>
<evidence type="ECO:0000259" key="4">
    <source>
        <dbReference type="Pfam" id="PF05368"/>
    </source>
</evidence>
<dbReference type="Gene3D" id="3.40.50.720">
    <property type="entry name" value="NAD(P)-binding Rossmann-like Domain"/>
    <property type="match status" value="1"/>
</dbReference>
<dbReference type="Proteomes" id="UP000799757">
    <property type="component" value="Unassembled WGS sequence"/>
</dbReference>
<dbReference type="PANTHER" id="PTHR47706">
    <property type="entry name" value="NMRA-LIKE FAMILY PROTEIN"/>
    <property type="match status" value="1"/>
</dbReference>
<comment type="similarity">
    <text evidence="1">Belongs to the NmrA-type oxidoreductase family. Isoflavone reductase subfamily.</text>
</comment>
<reference evidence="5" key="1">
    <citation type="journal article" date="2020" name="Stud. Mycol.">
        <title>101 Dothideomycetes genomes: a test case for predicting lifestyles and emergence of pathogens.</title>
        <authorList>
            <person name="Haridas S."/>
            <person name="Albert R."/>
            <person name="Binder M."/>
            <person name="Bloem J."/>
            <person name="Labutti K."/>
            <person name="Salamov A."/>
            <person name="Andreopoulos B."/>
            <person name="Baker S."/>
            <person name="Barry K."/>
            <person name="Bills G."/>
            <person name="Bluhm B."/>
            <person name="Cannon C."/>
            <person name="Castanera R."/>
            <person name="Culley D."/>
            <person name="Daum C."/>
            <person name="Ezra D."/>
            <person name="Gonzalez J."/>
            <person name="Henrissat B."/>
            <person name="Kuo A."/>
            <person name="Liang C."/>
            <person name="Lipzen A."/>
            <person name="Lutzoni F."/>
            <person name="Magnuson J."/>
            <person name="Mondo S."/>
            <person name="Nolan M."/>
            <person name="Ohm R."/>
            <person name="Pangilinan J."/>
            <person name="Park H.-J."/>
            <person name="Ramirez L."/>
            <person name="Alfaro M."/>
            <person name="Sun H."/>
            <person name="Tritt A."/>
            <person name="Yoshinaga Y."/>
            <person name="Zwiers L.-H."/>
            <person name="Turgeon B."/>
            <person name="Goodwin S."/>
            <person name="Spatafora J."/>
            <person name="Crous P."/>
            <person name="Grigoriev I."/>
        </authorList>
    </citation>
    <scope>NUCLEOTIDE SEQUENCE</scope>
    <source>
        <strain evidence="5">CBS 109.77</strain>
    </source>
</reference>
<evidence type="ECO:0000313" key="5">
    <source>
        <dbReference type="EMBL" id="KAF2799375.1"/>
    </source>
</evidence>
<keyword evidence="2" id="KW-0521">NADP</keyword>
<accession>A0A6A6XTL6</accession>
<evidence type="ECO:0000256" key="3">
    <source>
        <dbReference type="ARBA" id="ARBA00023002"/>
    </source>
</evidence>
<feature type="domain" description="NmrA-like" evidence="4">
    <location>
        <begin position="3"/>
        <end position="244"/>
    </location>
</feature>
<name>A0A6A6XTL6_9PLEO</name>
<dbReference type="Pfam" id="PF05368">
    <property type="entry name" value="NmrA"/>
    <property type="match status" value="1"/>
</dbReference>
<dbReference type="SUPFAM" id="SSF51735">
    <property type="entry name" value="NAD(P)-binding Rossmann-fold domains"/>
    <property type="match status" value="1"/>
</dbReference>
<dbReference type="EMBL" id="MU001765">
    <property type="protein sequence ID" value="KAF2799375.1"/>
    <property type="molecule type" value="Genomic_DNA"/>
</dbReference>
<dbReference type="InterPro" id="IPR008030">
    <property type="entry name" value="NmrA-like"/>
</dbReference>